<dbReference type="Proteomes" id="UP000285326">
    <property type="component" value="Unassembled WGS sequence"/>
</dbReference>
<dbReference type="Pfam" id="PF10384">
    <property type="entry name" value="Scm3"/>
    <property type="match status" value="1"/>
</dbReference>
<dbReference type="Gene3D" id="1.10.20.10">
    <property type="entry name" value="Histone, subunit A"/>
    <property type="match status" value="1"/>
</dbReference>
<evidence type="ECO:0000313" key="2">
    <source>
        <dbReference type="EMBL" id="RKF72033.1"/>
    </source>
</evidence>
<feature type="region of interest" description="Disordered" evidence="1">
    <location>
        <begin position="748"/>
        <end position="780"/>
    </location>
</feature>
<feature type="compositionally biased region" description="Polar residues" evidence="1">
    <location>
        <begin position="532"/>
        <end position="551"/>
    </location>
</feature>
<dbReference type="GO" id="GO:0046982">
    <property type="term" value="F:protein heterodimerization activity"/>
    <property type="evidence" value="ECO:0007669"/>
    <property type="project" value="InterPro"/>
</dbReference>
<evidence type="ECO:0000313" key="3">
    <source>
        <dbReference type="Proteomes" id="UP000285326"/>
    </source>
</evidence>
<dbReference type="GO" id="GO:0005634">
    <property type="term" value="C:nucleus"/>
    <property type="evidence" value="ECO:0007669"/>
    <property type="project" value="InterPro"/>
</dbReference>
<protein>
    <submittedName>
        <fullName evidence="2">Uncharacterized protein</fullName>
    </submittedName>
</protein>
<dbReference type="AlphaFoldDB" id="A0A420IBU4"/>
<feature type="region of interest" description="Disordered" evidence="1">
    <location>
        <begin position="112"/>
        <end position="137"/>
    </location>
</feature>
<dbReference type="InterPro" id="IPR018465">
    <property type="entry name" value="Scm3/HJURP"/>
</dbReference>
<dbReference type="EMBL" id="MCBS01024956">
    <property type="protein sequence ID" value="RKF72033.1"/>
    <property type="molecule type" value="Genomic_DNA"/>
</dbReference>
<gene>
    <name evidence="2" type="ORF">GcM1_249122</name>
</gene>
<feature type="region of interest" description="Disordered" evidence="1">
    <location>
        <begin position="868"/>
        <end position="903"/>
    </location>
</feature>
<dbReference type="PANTHER" id="PTHR15992:SF5">
    <property type="entry name" value="HOLLIDAY JUNCTION RECOGNITION PROTEIN"/>
    <property type="match status" value="1"/>
</dbReference>
<organism evidence="2 3">
    <name type="scientific">Golovinomyces cichoracearum</name>
    <dbReference type="NCBI Taxonomy" id="62708"/>
    <lineage>
        <taxon>Eukaryota</taxon>
        <taxon>Fungi</taxon>
        <taxon>Dikarya</taxon>
        <taxon>Ascomycota</taxon>
        <taxon>Pezizomycotina</taxon>
        <taxon>Leotiomycetes</taxon>
        <taxon>Erysiphales</taxon>
        <taxon>Erysiphaceae</taxon>
        <taxon>Golovinomyces</taxon>
    </lineage>
</organism>
<proteinExistence type="predicted"/>
<feature type="region of interest" description="Disordered" evidence="1">
    <location>
        <begin position="464"/>
        <end position="483"/>
    </location>
</feature>
<sequence length="1064" mass="119822">MERCTKRRRLSYAPFLHAINSSKGKITAELTKDSASNLDLDSCIAEKRALSDKRLKATFESIFEKYGKDFEGIGDEIDIATGEIVVNNGHLLRMQNESDVGDSLCFGKNEKNLTDGHSEDSSTLSRNDLEPSDYQDLEREKNSDLISDVVTLDSEKDCIEDDLILRGFSQVNRLSKCTSEEASCQRISTIRRGFWTSAQTPDTLRASCISNDKFFSRIKTLEVCPGIFERSPNYAVRREDDLDPARQIPKQLTLHRKYSIESNGKVKSSRQSALRAGKSLHLEPVESFCSSIQQRKNIKLNKVDSRVYKNEVSLLELNKTERSVRSYVNGVCQNYIFSLRKSKPQNLRKQETLSKSSSKNCPSVSRDSEKYFGAEAKRIRFFSKIRSKNVSNKKSSAQLQPGLFNNKPEVIKIPFKNDHFNITPVDCSGTSLKKFKHEKPQPMIPAHNISESYLSSIGSAKAHETCKPFDSDSPTKQTKNENVKSENNNGLVHIDHKIINQPSDIFDSHENLPLLERQIQATRKQFHPVSPPRTQFGNNCTKDGKANSGSRVSTLISPNGPHVNQDLSCKTHKFEDLNIPRVASCTDSMNEVLKHPNSTAENSRNASKKNVARAESVRPQGLTYSDFRKNSRFKCTDLESELISKSSISISKSDKTHFELETSRIQNKNFNIKCAANNLESSAMAKEPFPSHGFNGKITTSYGEKPCINPRFYPDVSTSQPSFQDFYLTPVPARKRGEKQKSMLKVTNTYETPKRTELGPESQNASNNNSKSILSTNASKLNKNRTKLGRCYLPTPTNSSEASIKSCLEFDEHSRPKFNKTDFLSPVNQKLQHKLLAENALTTHQSLSLKSENRAKASSSIFLTETQNFPAKERKRSPREDGCPQEFKDDTPNKISSIKKGKKDDILSTERDFDLSIPRKLLKTGQNLTNGVVNTSCNHEKPETPSTAKEFPLTHAMFKVLPEQKHRNSTCGVMLEDITQASREYSCRSLMKTSKDLIEWPPNSEEIDELSFDFPDKGSTFALGPRTENNAFSSPLRVLSTIKRKRKISLINSIEESDADELGL</sequence>
<feature type="compositionally biased region" description="Polar residues" evidence="1">
    <location>
        <begin position="596"/>
        <end position="605"/>
    </location>
</feature>
<accession>A0A420IBU4</accession>
<feature type="compositionally biased region" description="Basic and acidic residues" evidence="1">
    <location>
        <begin position="878"/>
        <end position="892"/>
    </location>
</feature>
<feature type="region of interest" description="Disordered" evidence="1">
    <location>
        <begin position="528"/>
        <end position="551"/>
    </location>
</feature>
<evidence type="ECO:0000256" key="1">
    <source>
        <dbReference type="SAM" id="MobiDB-lite"/>
    </source>
</evidence>
<dbReference type="InterPro" id="IPR009072">
    <property type="entry name" value="Histone-fold"/>
</dbReference>
<feature type="compositionally biased region" description="Polar residues" evidence="1">
    <location>
        <begin position="761"/>
        <end position="780"/>
    </location>
</feature>
<feature type="region of interest" description="Disordered" evidence="1">
    <location>
        <begin position="595"/>
        <end position="617"/>
    </location>
</feature>
<reference evidence="2 3" key="1">
    <citation type="journal article" date="2018" name="BMC Genomics">
        <title>Comparative genome analyses reveal sequence features reflecting distinct modes of host-adaptation between dicot and monocot powdery mildew.</title>
        <authorList>
            <person name="Wu Y."/>
            <person name="Ma X."/>
            <person name="Pan Z."/>
            <person name="Kale S.D."/>
            <person name="Song Y."/>
            <person name="King H."/>
            <person name="Zhang Q."/>
            <person name="Presley C."/>
            <person name="Deng X."/>
            <person name="Wei C.I."/>
            <person name="Xiao S."/>
        </authorList>
    </citation>
    <scope>NUCLEOTIDE SEQUENCE [LARGE SCALE GENOMIC DNA]</scope>
    <source>
        <strain evidence="2">UMSG1</strain>
    </source>
</reference>
<name>A0A420IBU4_9PEZI</name>
<comment type="caution">
    <text evidence="2">The sequence shown here is derived from an EMBL/GenBank/DDBJ whole genome shotgun (WGS) entry which is preliminary data.</text>
</comment>
<dbReference type="GO" id="GO:0042393">
    <property type="term" value="F:histone binding"/>
    <property type="evidence" value="ECO:0007669"/>
    <property type="project" value="InterPro"/>
</dbReference>
<dbReference type="PANTHER" id="PTHR15992">
    <property type="entry name" value="HOLLIDAY JUNCTION RECOGNITION PROTEIN"/>
    <property type="match status" value="1"/>
</dbReference>